<proteinExistence type="predicted"/>
<evidence type="ECO:0000313" key="2">
    <source>
        <dbReference type="EMBL" id="PIR45011.1"/>
    </source>
</evidence>
<dbReference type="Proteomes" id="UP000228767">
    <property type="component" value="Unassembled WGS sequence"/>
</dbReference>
<dbReference type="AlphaFoldDB" id="A0A2H0REM9"/>
<feature type="non-terminal residue" evidence="2">
    <location>
        <position position="1"/>
    </location>
</feature>
<feature type="region of interest" description="Disordered" evidence="1">
    <location>
        <begin position="78"/>
        <end position="104"/>
    </location>
</feature>
<comment type="caution">
    <text evidence="2">The sequence shown here is derived from an EMBL/GenBank/DDBJ whole genome shotgun (WGS) entry which is preliminary data.</text>
</comment>
<reference evidence="2 3" key="1">
    <citation type="submission" date="2017-09" db="EMBL/GenBank/DDBJ databases">
        <title>Depth-based differentiation of microbial function through sediment-hosted aquifers and enrichment of novel symbionts in the deep terrestrial subsurface.</title>
        <authorList>
            <person name="Probst A.J."/>
            <person name="Ladd B."/>
            <person name="Jarett J.K."/>
            <person name="Geller-Mcgrath D.E."/>
            <person name="Sieber C.M."/>
            <person name="Emerson J.B."/>
            <person name="Anantharaman K."/>
            <person name="Thomas B.C."/>
            <person name="Malmstrom R."/>
            <person name="Stieglmeier M."/>
            <person name="Klingl A."/>
            <person name="Woyke T."/>
            <person name="Ryan C.M."/>
            <person name="Banfield J.F."/>
        </authorList>
    </citation>
    <scope>NUCLEOTIDE SEQUENCE [LARGE SCALE GENOMIC DNA]</scope>
    <source>
        <strain evidence="2">CG10_big_fil_rev_8_21_14_0_10_51_16</strain>
    </source>
</reference>
<accession>A0A2H0REM9</accession>
<protein>
    <submittedName>
        <fullName evidence="2">Uncharacterized protein</fullName>
    </submittedName>
</protein>
<evidence type="ECO:0000313" key="3">
    <source>
        <dbReference type="Proteomes" id="UP000228767"/>
    </source>
</evidence>
<dbReference type="EMBL" id="PCYI01000010">
    <property type="protein sequence ID" value="PIR45011.1"/>
    <property type="molecule type" value="Genomic_DNA"/>
</dbReference>
<name>A0A2H0REM9_9BACT</name>
<sequence>HAVALLVGQLDAIEEKIVETATRGNIRGAIDEGLVRELVGVFTEGTATAFDAARFLENSEIVADIQLGIDNLDGPIAIPGEPVKGKTNAPTPPQPSPGQERGNHAVSEKMLTLGLAKAGVEDTAKLTSGEVKLTAIKGLIAAGYAYREGILQSLWWGSPTQSDIASGERELLEAEEAIVALSRDGEVVPLLTEEYRSSIRDFRFRVHDTREALADWRLERLKERQSRMRRVVNDLRGSYLPEWRGLSQKG</sequence>
<evidence type="ECO:0000256" key="1">
    <source>
        <dbReference type="SAM" id="MobiDB-lite"/>
    </source>
</evidence>
<gene>
    <name evidence="2" type="ORF">COV10_01655</name>
</gene>
<organism evidence="2 3">
    <name type="scientific">Candidatus Vogelbacteria bacterium CG10_big_fil_rev_8_21_14_0_10_51_16</name>
    <dbReference type="NCBI Taxonomy" id="1975045"/>
    <lineage>
        <taxon>Bacteria</taxon>
        <taxon>Candidatus Vogeliibacteriota</taxon>
    </lineage>
</organism>